<keyword evidence="2" id="KW-1185">Reference proteome</keyword>
<dbReference type="Proteomes" id="UP001187203">
    <property type="component" value="Unassembled WGS sequence"/>
</dbReference>
<protein>
    <submittedName>
        <fullName evidence="1">Uncharacterized protein</fullName>
    </submittedName>
</protein>
<accession>A0ABU3YVJ0</accession>
<gene>
    <name evidence="1" type="ORF">R1523_30610</name>
</gene>
<evidence type="ECO:0000313" key="1">
    <source>
        <dbReference type="EMBL" id="MDV4189864.1"/>
    </source>
</evidence>
<name>A0ABU3YVJ0_9HYPH</name>
<evidence type="ECO:0000313" key="2">
    <source>
        <dbReference type="Proteomes" id="UP001187203"/>
    </source>
</evidence>
<proteinExistence type="predicted"/>
<sequence>MGKTAVLRLAQPVVRRVLQLSVLRPRPFDLGNQRRLPPDDVLSSANIFDRRRLLRDRIPGGGLQKVLLDVLALAPTPQGAGRFIREPTRLMKHKWRPVIKKRCHHRCGIVGDQQTTMPIYLSRSNGPSIMRVLNTCALPVFRARSCRFKQVFISAFHQL</sequence>
<dbReference type="EMBL" id="JAWJWI010000021">
    <property type="protein sequence ID" value="MDV4189864.1"/>
    <property type="molecule type" value="Genomic_DNA"/>
</dbReference>
<reference evidence="2" key="1">
    <citation type="journal article" date="2023" name="Int. J. Mol. Sci.">
        <title>Genomic and Metabolic Characterization of Plant Growth-Promoting Rhizobacteria Isolated from Nodules of Clovers Grown in Non-Farmed Soil.</title>
        <authorList>
            <person name="Wojcik M."/>
            <person name="Koper P."/>
            <person name="Zebracki K."/>
            <person name="Marczak M."/>
            <person name="Mazur A."/>
        </authorList>
    </citation>
    <scope>NUCLEOTIDE SEQUENCE [LARGE SCALE GENOMIC DNA]</scope>
    <source>
        <strain evidence="2">KB12</strain>
    </source>
</reference>
<comment type="caution">
    <text evidence="1">The sequence shown here is derived from an EMBL/GenBank/DDBJ whole genome shotgun (WGS) entry which is preliminary data.</text>
</comment>
<organism evidence="1 2">
    <name type="scientific">Rhizobium brockwellii</name>
    <dbReference type="NCBI Taxonomy" id="3019932"/>
    <lineage>
        <taxon>Bacteria</taxon>
        <taxon>Pseudomonadati</taxon>
        <taxon>Pseudomonadota</taxon>
        <taxon>Alphaproteobacteria</taxon>
        <taxon>Hyphomicrobiales</taxon>
        <taxon>Rhizobiaceae</taxon>
        <taxon>Rhizobium/Agrobacterium group</taxon>
        <taxon>Rhizobium</taxon>
    </lineage>
</organism>